<feature type="compositionally biased region" description="Pro residues" evidence="1">
    <location>
        <begin position="50"/>
        <end position="61"/>
    </location>
</feature>
<accession>A0A194PVI2</accession>
<reference evidence="2 3" key="1">
    <citation type="journal article" date="2015" name="Nat. Commun.">
        <title>Outbred genome sequencing and CRISPR/Cas9 gene editing in butterflies.</title>
        <authorList>
            <person name="Li X."/>
            <person name="Fan D."/>
            <person name="Zhang W."/>
            <person name="Liu G."/>
            <person name="Zhang L."/>
            <person name="Zhao L."/>
            <person name="Fang X."/>
            <person name="Chen L."/>
            <person name="Dong Y."/>
            <person name="Chen Y."/>
            <person name="Ding Y."/>
            <person name="Zhao R."/>
            <person name="Feng M."/>
            <person name="Zhu Y."/>
            <person name="Feng Y."/>
            <person name="Jiang X."/>
            <person name="Zhu D."/>
            <person name="Xiang H."/>
            <person name="Feng X."/>
            <person name="Li S."/>
            <person name="Wang J."/>
            <person name="Zhang G."/>
            <person name="Kronforst M.R."/>
            <person name="Wang W."/>
        </authorList>
    </citation>
    <scope>NUCLEOTIDE SEQUENCE [LARGE SCALE GENOMIC DNA]</scope>
    <source>
        <strain evidence="2">Ya'a_city_454_Px</strain>
        <tissue evidence="2">Whole body</tissue>
    </source>
</reference>
<gene>
    <name evidence="2" type="ORF">RR46_12139</name>
</gene>
<keyword evidence="3" id="KW-1185">Reference proteome</keyword>
<dbReference type="AlphaFoldDB" id="A0A194PVI2"/>
<feature type="region of interest" description="Disordered" evidence="1">
    <location>
        <begin position="41"/>
        <end position="87"/>
    </location>
</feature>
<evidence type="ECO:0000256" key="1">
    <source>
        <dbReference type="SAM" id="MobiDB-lite"/>
    </source>
</evidence>
<evidence type="ECO:0000313" key="2">
    <source>
        <dbReference type="EMBL" id="KPI95135.1"/>
    </source>
</evidence>
<name>A0A194PVI2_PAPXU</name>
<organism evidence="2 3">
    <name type="scientific">Papilio xuthus</name>
    <name type="common">Asian swallowtail butterfly</name>
    <dbReference type="NCBI Taxonomy" id="66420"/>
    <lineage>
        <taxon>Eukaryota</taxon>
        <taxon>Metazoa</taxon>
        <taxon>Ecdysozoa</taxon>
        <taxon>Arthropoda</taxon>
        <taxon>Hexapoda</taxon>
        <taxon>Insecta</taxon>
        <taxon>Pterygota</taxon>
        <taxon>Neoptera</taxon>
        <taxon>Endopterygota</taxon>
        <taxon>Lepidoptera</taxon>
        <taxon>Glossata</taxon>
        <taxon>Ditrysia</taxon>
        <taxon>Papilionoidea</taxon>
        <taxon>Papilionidae</taxon>
        <taxon>Papilioninae</taxon>
        <taxon>Papilio</taxon>
    </lineage>
</organism>
<dbReference type="Proteomes" id="UP000053268">
    <property type="component" value="Unassembled WGS sequence"/>
</dbReference>
<proteinExistence type="predicted"/>
<evidence type="ECO:0000313" key="3">
    <source>
        <dbReference type="Proteomes" id="UP000053268"/>
    </source>
</evidence>
<protein>
    <submittedName>
        <fullName evidence="2">Uncharacterized protein</fullName>
    </submittedName>
</protein>
<dbReference type="EMBL" id="KQ459597">
    <property type="protein sequence ID" value="KPI95135.1"/>
    <property type="molecule type" value="Genomic_DNA"/>
</dbReference>
<sequence length="87" mass="8878">MSCSHFFAGDSYIISEGGSSLSRSPLLTIEAVRVSGCAAVAGRGPEGPADGPPPLATPGPPTASAAMHGNQPLRRKKVTLNKEVFSD</sequence>